<feature type="active site" description="Charge relay system" evidence="8">
    <location>
        <position position="277"/>
    </location>
</feature>
<dbReference type="SUPFAM" id="SSF52743">
    <property type="entry name" value="Subtilisin-like"/>
    <property type="match status" value="1"/>
</dbReference>
<sequence>MKTLTKHSWGFSPPSTSWVHHSTPNASTLLVLRFRLRPSNFDTLLDHLSETSDSFHERYGKHLSKTQVDELMRPSNETLQEVKDWLNWHGVGDKELPTSSDRLISVKIPVSAAETMLNTTYYVFEHTKSQKKTLRTLEYSLPRHLHEHINLVSPTTYFGTIESIRANSFLRSRTSGLNLTGDVTPPIGCVNTITPACLSCVNTTTPTCLKELYNTANYIPSRISRNSIGIPKFQDQYASFSNLTVFTEEFLPQATNATFTVELFDGGQDNQNEPGIEANLDVQYATGLSWPTPMFFCSAGLNSLGESILEWLDFIATVPNDLPPSTFSTTHGDVEQNVPADLATELCSGYATPGVRGTSLMVAFVKPMMARSGLHSRCPYVTTVGGTTGIGPEIASFPSGGGFSNLFARPSYQADAVSAFLIANGNNSAGLFNTTGRAYPDVAAQSQGFEIVFGGKVGAVDGTSCSSVTFAGVIALLNDFKLAKDGTTLGLLNPLLYANPNALNDITIGRNAGCGASGFSAGVGWDPVTGVGTPDFLKLQAIV</sequence>
<evidence type="ECO:0000256" key="8">
    <source>
        <dbReference type="PROSITE-ProRule" id="PRU01032"/>
    </source>
</evidence>
<evidence type="ECO:0000256" key="1">
    <source>
        <dbReference type="ARBA" id="ARBA00004239"/>
    </source>
</evidence>
<feature type="binding site" evidence="8">
    <location>
        <position position="505"/>
    </location>
    <ligand>
        <name>Ca(2+)</name>
        <dbReference type="ChEBI" id="CHEBI:29108"/>
    </ligand>
</feature>
<evidence type="ECO:0000259" key="9">
    <source>
        <dbReference type="PROSITE" id="PS51695"/>
    </source>
</evidence>
<keyword evidence="4 8" id="KW-0378">Hydrolase</keyword>
<dbReference type="InterPro" id="IPR036852">
    <property type="entry name" value="Peptidase_S8/S53_dom_sf"/>
</dbReference>
<feature type="binding site" evidence="8">
    <location>
        <position position="506"/>
    </location>
    <ligand>
        <name>Ca(2+)</name>
        <dbReference type="ChEBI" id="CHEBI:29108"/>
    </ligand>
</feature>
<keyword evidence="3 8" id="KW-0479">Metal-binding</keyword>
<keyword evidence="6 8" id="KW-0106">Calcium</keyword>
<protein>
    <recommendedName>
        <fullName evidence="9">Peptidase S53 domain-containing protein</fullName>
    </recommendedName>
</protein>
<dbReference type="PANTHER" id="PTHR14218">
    <property type="entry name" value="PROTEASE S8 TRIPEPTIDYL PEPTIDASE I CLN2"/>
    <property type="match status" value="1"/>
</dbReference>
<dbReference type="InterPro" id="IPR030400">
    <property type="entry name" value="Sedolisin_dom"/>
</dbReference>
<feature type="binding site" evidence="8">
    <location>
        <position position="526"/>
    </location>
    <ligand>
        <name>Ca(2+)</name>
        <dbReference type="ChEBI" id="CHEBI:29108"/>
    </ligand>
</feature>
<evidence type="ECO:0000256" key="7">
    <source>
        <dbReference type="ARBA" id="ARBA00023145"/>
    </source>
</evidence>
<keyword evidence="2 8" id="KW-0645">Protease</keyword>
<dbReference type="EMBL" id="KN834769">
    <property type="protein sequence ID" value="KIK61925.1"/>
    <property type="molecule type" value="Genomic_DNA"/>
</dbReference>
<dbReference type="AlphaFoldDB" id="A0A0D0BDV5"/>
<gene>
    <name evidence="10" type="ORF">GYMLUDRAFT_243087</name>
</gene>
<dbReference type="PANTHER" id="PTHR14218:SF15">
    <property type="entry name" value="TRIPEPTIDYL-PEPTIDASE 1"/>
    <property type="match status" value="1"/>
</dbReference>
<dbReference type="Pfam" id="PF09286">
    <property type="entry name" value="Pro-kuma_activ"/>
    <property type="match status" value="1"/>
</dbReference>
<dbReference type="GO" id="GO:0004252">
    <property type="term" value="F:serine-type endopeptidase activity"/>
    <property type="evidence" value="ECO:0007669"/>
    <property type="project" value="UniProtKB-UniRule"/>
</dbReference>
<dbReference type="GO" id="GO:0008240">
    <property type="term" value="F:tripeptidyl-peptidase activity"/>
    <property type="evidence" value="ECO:0007669"/>
    <property type="project" value="TreeGrafter"/>
</dbReference>
<comment type="cofactor">
    <cofactor evidence="8">
        <name>Ca(2+)</name>
        <dbReference type="ChEBI" id="CHEBI:29108"/>
    </cofactor>
    <text evidence="8">Binds 1 Ca(2+) ion per subunit.</text>
</comment>
<accession>A0A0D0BDV5</accession>
<keyword evidence="5 8" id="KW-0720">Serine protease</keyword>
<evidence type="ECO:0000256" key="3">
    <source>
        <dbReference type="ARBA" id="ARBA00022723"/>
    </source>
</evidence>
<comment type="subcellular location">
    <subcellularLocation>
        <location evidence="1">Secreted</location>
        <location evidence="1">Extracellular space</location>
    </subcellularLocation>
</comment>
<dbReference type="GO" id="GO:0006508">
    <property type="term" value="P:proteolysis"/>
    <property type="evidence" value="ECO:0007669"/>
    <property type="project" value="UniProtKB-KW"/>
</dbReference>
<dbReference type="SMART" id="SM00944">
    <property type="entry name" value="Pro-kuma_activ"/>
    <property type="match status" value="1"/>
</dbReference>
<evidence type="ECO:0000256" key="5">
    <source>
        <dbReference type="ARBA" id="ARBA00022825"/>
    </source>
</evidence>
<feature type="active site" description="Charge relay system" evidence="8">
    <location>
        <position position="281"/>
    </location>
</feature>
<dbReference type="Gene3D" id="3.40.50.200">
    <property type="entry name" value="Peptidase S8/S53 domain"/>
    <property type="match status" value="1"/>
</dbReference>
<feature type="active site" description="Charge relay system" evidence="8">
    <location>
        <position position="464"/>
    </location>
</feature>
<feature type="domain" description="Peptidase S53" evidence="9">
    <location>
        <begin position="203"/>
        <end position="543"/>
    </location>
</feature>
<dbReference type="CDD" id="cd04056">
    <property type="entry name" value="Peptidases_S53"/>
    <property type="match status" value="1"/>
</dbReference>
<dbReference type="OrthoDB" id="409122at2759"/>
<organism evidence="10 11">
    <name type="scientific">Collybiopsis luxurians FD-317 M1</name>
    <dbReference type="NCBI Taxonomy" id="944289"/>
    <lineage>
        <taxon>Eukaryota</taxon>
        <taxon>Fungi</taxon>
        <taxon>Dikarya</taxon>
        <taxon>Basidiomycota</taxon>
        <taxon>Agaricomycotina</taxon>
        <taxon>Agaricomycetes</taxon>
        <taxon>Agaricomycetidae</taxon>
        <taxon>Agaricales</taxon>
        <taxon>Marasmiineae</taxon>
        <taxon>Omphalotaceae</taxon>
        <taxon>Collybiopsis</taxon>
        <taxon>Collybiopsis luxurians</taxon>
    </lineage>
</organism>
<evidence type="ECO:0000313" key="10">
    <source>
        <dbReference type="EMBL" id="KIK61925.1"/>
    </source>
</evidence>
<keyword evidence="7" id="KW-0865">Zymogen</keyword>
<dbReference type="Proteomes" id="UP000053593">
    <property type="component" value="Unassembled WGS sequence"/>
</dbReference>
<keyword evidence="11" id="KW-1185">Reference proteome</keyword>
<reference evidence="10 11" key="1">
    <citation type="submission" date="2014-04" db="EMBL/GenBank/DDBJ databases">
        <title>Evolutionary Origins and Diversification of the Mycorrhizal Mutualists.</title>
        <authorList>
            <consortium name="DOE Joint Genome Institute"/>
            <consortium name="Mycorrhizal Genomics Consortium"/>
            <person name="Kohler A."/>
            <person name="Kuo A."/>
            <person name="Nagy L.G."/>
            <person name="Floudas D."/>
            <person name="Copeland A."/>
            <person name="Barry K.W."/>
            <person name="Cichocki N."/>
            <person name="Veneault-Fourrey C."/>
            <person name="LaButti K."/>
            <person name="Lindquist E.A."/>
            <person name="Lipzen A."/>
            <person name="Lundell T."/>
            <person name="Morin E."/>
            <person name="Murat C."/>
            <person name="Riley R."/>
            <person name="Ohm R."/>
            <person name="Sun H."/>
            <person name="Tunlid A."/>
            <person name="Henrissat B."/>
            <person name="Grigoriev I.V."/>
            <person name="Hibbett D.S."/>
            <person name="Martin F."/>
        </authorList>
    </citation>
    <scope>NUCLEOTIDE SEQUENCE [LARGE SCALE GENOMIC DNA]</scope>
    <source>
        <strain evidence="10 11">FD-317 M1</strain>
    </source>
</reference>
<dbReference type="GO" id="GO:0005576">
    <property type="term" value="C:extracellular region"/>
    <property type="evidence" value="ECO:0007669"/>
    <property type="project" value="UniProtKB-SubCell"/>
</dbReference>
<dbReference type="CDD" id="cd11377">
    <property type="entry name" value="Pro-peptidase_S53"/>
    <property type="match status" value="1"/>
</dbReference>
<dbReference type="SUPFAM" id="SSF54897">
    <property type="entry name" value="Protease propeptides/inhibitors"/>
    <property type="match status" value="1"/>
</dbReference>
<evidence type="ECO:0000256" key="2">
    <source>
        <dbReference type="ARBA" id="ARBA00022670"/>
    </source>
</evidence>
<evidence type="ECO:0000256" key="6">
    <source>
        <dbReference type="ARBA" id="ARBA00022837"/>
    </source>
</evidence>
<name>A0A0D0BDV5_9AGAR</name>
<evidence type="ECO:0000313" key="11">
    <source>
        <dbReference type="Proteomes" id="UP000053593"/>
    </source>
</evidence>
<dbReference type="PROSITE" id="PS51695">
    <property type="entry name" value="SEDOLISIN"/>
    <property type="match status" value="1"/>
</dbReference>
<proteinExistence type="predicted"/>
<feature type="binding site" evidence="8">
    <location>
        <position position="524"/>
    </location>
    <ligand>
        <name>Ca(2+)</name>
        <dbReference type="ChEBI" id="CHEBI:29108"/>
    </ligand>
</feature>
<evidence type="ECO:0000256" key="4">
    <source>
        <dbReference type="ARBA" id="ARBA00022801"/>
    </source>
</evidence>
<dbReference type="HOGENOM" id="CLU_013783_3_0_1"/>
<dbReference type="InterPro" id="IPR015366">
    <property type="entry name" value="S53_propep"/>
</dbReference>
<dbReference type="InterPro" id="IPR050819">
    <property type="entry name" value="Tripeptidyl-peptidase_I"/>
</dbReference>
<dbReference type="GO" id="GO:0046872">
    <property type="term" value="F:metal ion binding"/>
    <property type="evidence" value="ECO:0007669"/>
    <property type="project" value="UniProtKB-UniRule"/>
</dbReference>